<keyword evidence="1" id="KW-0808">Transferase</keyword>
<sequence>MKKNIIIIVLAVVAAAAVAISWTQKQTLDQRQQEIHERGTLVMPFDLDKTTHVFNQTDAGGIQQVRAKDPNDTEQIQLIQQHLRAEADRFSQGDFGDPQTLHGESMPGLDVLTTQADELEVEYKELEDGAQISYLSDNPEVLNAIHLWFMAQLTDHGTDAQPHLAQ</sequence>
<dbReference type="AlphaFoldDB" id="A0A2H0W190"/>
<accession>A0A2H0W190</accession>
<dbReference type="EMBL" id="PEZZ01000021">
    <property type="protein sequence ID" value="PIS05114.1"/>
    <property type="molecule type" value="Genomic_DNA"/>
</dbReference>
<organism evidence="1 2">
    <name type="scientific">Candidatus Buchananbacteria bacterium CG10_big_fil_rev_8_21_14_0_10_42_9</name>
    <dbReference type="NCBI Taxonomy" id="1974526"/>
    <lineage>
        <taxon>Bacteria</taxon>
        <taxon>Candidatus Buchananiibacteriota</taxon>
    </lineage>
</organism>
<gene>
    <name evidence="1" type="ORF">COT81_03020</name>
</gene>
<name>A0A2H0W190_9BACT</name>
<dbReference type="GO" id="GO:0016740">
    <property type="term" value="F:transferase activity"/>
    <property type="evidence" value="ECO:0007669"/>
    <property type="project" value="UniProtKB-KW"/>
</dbReference>
<evidence type="ECO:0000313" key="2">
    <source>
        <dbReference type="Proteomes" id="UP000230935"/>
    </source>
</evidence>
<reference evidence="2" key="1">
    <citation type="submission" date="2017-09" db="EMBL/GenBank/DDBJ databases">
        <title>Depth-based differentiation of microbial function through sediment-hosted aquifers and enrichment of novel symbionts in the deep terrestrial subsurface.</title>
        <authorList>
            <person name="Probst A.J."/>
            <person name="Ladd B."/>
            <person name="Jarett J.K."/>
            <person name="Geller-Mcgrath D.E."/>
            <person name="Sieber C.M.K."/>
            <person name="Emerson J.B."/>
            <person name="Anantharaman K."/>
            <person name="Thomas B.C."/>
            <person name="Malmstrom R."/>
            <person name="Stieglmeier M."/>
            <person name="Klingl A."/>
            <person name="Woyke T."/>
            <person name="Ryan C.M."/>
            <person name="Banfield J.F."/>
        </authorList>
    </citation>
    <scope>NUCLEOTIDE SEQUENCE [LARGE SCALE GENOMIC DNA]</scope>
</reference>
<dbReference type="Proteomes" id="UP000230935">
    <property type="component" value="Unassembled WGS sequence"/>
</dbReference>
<proteinExistence type="predicted"/>
<evidence type="ECO:0000313" key="1">
    <source>
        <dbReference type="EMBL" id="PIS05114.1"/>
    </source>
</evidence>
<protein>
    <submittedName>
        <fullName evidence="1">Aspartate carbamoyltransferase</fullName>
    </submittedName>
</protein>
<comment type="caution">
    <text evidence="1">The sequence shown here is derived from an EMBL/GenBank/DDBJ whole genome shotgun (WGS) entry which is preliminary data.</text>
</comment>